<name>A0ABQ6MHS5_9STRA</name>
<keyword evidence="2" id="KW-0472">Membrane</keyword>
<keyword evidence="2" id="KW-0812">Transmembrane</keyword>
<evidence type="ECO:0000313" key="3">
    <source>
        <dbReference type="EMBL" id="GMI26327.1"/>
    </source>
</evidence>
<evidence type="ECO:0000313" key="4">
    <source>
        <dbReference type="Proteomes" id="UP001165060"/>
    </source>
</evidence>
<feature type="non-terminal residue" evidence="3">
    <location>
        <position position="248"/>
    </location>
</feature>
<feature type="transmembrane region" description="Helical" evidence="2">
    <location>
        <begin position="12"/>
        <end position="33"/>
    </location>
</feature>
<accession>A0ABQ6MHS5</accession>
<evidence type="ECO:0000256" key="2">
    <source>
        <dbReference type="SAM" id="Phobius"/>
    </source>
</evidence>
<comment type="caution">
    <text evidence="3">The sequence shown here is derived from an EMBL/GenBank/DDBJ whole genome shotgun (WGS) entry which is preliminary data.</text>
</comment>
<dbReference type="Proteomes" id="UP001165060">
    <property type="component" value="Unassembled WGS sequence"/>
</dbReference>
<gene>
    <name evidence="3" type="ORF">TeGR_g3282</name>
</gene>
<organism evidence="3 4">
    <name type="scientific">Tetraparma gracilis</name>
    <dbReference type="NCBI Taxonomy" id="2962635"/>
    <lineage>
        <taxon>Eukaryota</taxon>
        <taxon>Sar</taxon>
        <taxon>Stramenopiles</taxon>
        <taxon>Ochrophyta</taxon>
        <taxon>Bolidophyceae</taxon>
        <taxon>Parmales</taxon>
        <taxon>Triparmaceae</taxon>
        <taxon>Tetraparma</taxon>
    </lineage>
</organism>
<protein>
    <submittedName>
        <fullName evidence="3">Uncharacterized protein</fullName>
    </submittedName>
</protein>
<sequence>MAPPILGSCVLFFKVLSLPMLIIGVLLLVQALLPIMSGYKQMDLPCTDLRIKHEAHTQSRSYHCGCQEYYYQDTVCKTPVICLEYWCTDTYTYTAYVHPDAADPDHRVLESVLIEEALRDADVQCDESTKPVIPRKHEFLEDGQEELVCYEKSEDNTQTSSFHRKFQIPCFNEPNCYTAEDIITLEEAEAKANLRLLYIAAGMFAVLFCVWFASCTGIKGWAEREEEEEEDEEEQGAGGKSSWFHELQ</sequence>
<reference evidence="3 4" key="1">
    <citation type="journal article" date="2023" name="Commun. Biol.">
        <title>Genome analysis of Parmales, the sister group of diatoms, reveals the evolutionary specialization of diatoms from phago-mixotrophs to photoautotrophs.</title>
        <authorList>
            <person name="Ban H."/>
            <person name="Sato S."/>
            <person name="Yoshikawa S."/>
            <person name="Yamada K."/>
            <person name="Nakamura Y."/>
            <person name="Ichinomiya M."/>
            <person name="Sato N."/>
            <person name="Blanc-Mathieu R."/>
            <person name="Endo H."/>
            <person name="Kuwata A."/>
            <person name="Ogata H."/>
        </authorList>
    </citation>
    <scope>NUCLEOTIDE SEQUENCE [LARGE SCALE GENOMIC DNA]</scope>
</reference>
<feature type="transmembrane region" description="Helical" evidence="2">
    <location>
        <begin position="196"/>
        <end position="214"/>
    </location>
</feature>
<evidence type="ECO:0000256" key="1">
    <source>
        <dbReference type="SAM" id="MobiDB-lite"/>
    </source>
</evidence>
<dbReference type="EMBL" id="BRYB01005584">
    <property type="protein sequence ID" value="GMI26327.1"/>
    <property type="molecule type" value="Genomic_DNA"/>
</dbReference>
<feature type="region of interest" description="Disordered" evidence="1">
    <location>
        <begin position="223"/>
        <end position="248"/>
    </location>
</feature>
<keyword evidence="2" id="KW-1133">Transmembrane helix</keyword>
<keyword evidence="4" id="KW-1185">Reference proteome</keyword>
<feature type="compositionally biased region" description="Acidic residues" evidence="1">
    <location>
        <begin position="224"/>
        <end position="235"/>
    </location>
</feature>
<proteinExistence type="predicted"/>